<evidence type="ECO:0000313" key="1">
    <source>
        <dbReference type="EMBL" id="MBD0383272.1"/>
    </source>
</evidence>
<comment type="caution">
    <text evidence="1">The sequence shown here is derived from an EMBL/GenBank/DDBJ whole genome shotgun (WGS) entry which is preliminary data.</text>
</comment>
<sequence>MAQKVIEMPYREASIIRYLRWKMPVGAPIREVWETLSRANDPEHFPFGIGDNITLQAYHRIFTKMISRGKIEETENADTTIRFYKPTPYLIPENSMTLNDINENLLSLTAPEALAKYIDALDYFERNQSEALHKAAEALLEEEPVQLVLEMLQDEVRKLNETLDDFNDAETRDDSVETELEQRHKRLSTIVHSYYGIPVSILDTQDLNRLMKNRTTIKPNWNKVKDTLKKRVFGDRCIYQVDVSDFLQSDDAKKLTVSGSDGSMHAGLVRGVTAQAYSEDDNNSVLTFNNSIAYVSIAENNQPNEYEFPYHGVPMTRAALEEPSNRGMVLSPSWFPELEQSEYEHMKKSALDVIQYRIDERIITGTARALGSDSSRGAGKLLPRSQVHFRDGSVVPQERELNHYERLDSYGEMSQEGIRLSHNILRIVKESSSTVFAGTVKSTQLKAFSELLNWYISCGSKRRFGRPIDPFWDLSRAANISDNVAMTKLLSTLGKPEEGVFWVTFSILRPFPQLVTHFSRRKYEDDNWVDFFEDRKNKQLVEYNKYGGSRPYFDGVGIEDDAYVRMLKEADYVMFYIGHTWGNPPIILPRYEFMDSLRKRDLKDAATRVSRKIKLIVQAIALTKLAQDTDHNFMTGKKFVKVVPFVVYEAHEKGKVFGHKLEAELKSAIFARLAELKRVRGNVPALSELYPVPIRGYFEQMQKLLPASVKDNE</sequence>
<gene>
    <name evidence="1" type="ORF">ICC18_24520</name>
</gene>
<dbReference type="EMBL" id="JACVVD010000010">
    <property type="protein sequence ID" value="MBD0383272.1"/>
    <property type="molecule type" value="Genomic_DNA"/>
</dbReference>
<dbReference type="RefSeq" id="WP_188177053.1">
    <property type="nucleotide sequence ID" value="NZ_JACVVD010000010.1"/>
</dbReference>
<name>A0A926KTL3_9BACL</name>
<evidence type="ECO:0000313" key="2">
    <source>
        <dbReference type="Proteomes" id="UP000650466"/>
    </source>
</evidence>
<accession>A0A926KTL3</accession>
<organism evidence="1 2">
    <name type="scientific">Paenibacillus sedimenti</name>
    <dbReference type="NCBI Taxonomy" id="2770274"/>
    <lineage>
        <taxon>Bacteria</taxon>
        <taxon>Bacillati</taxon>
        <taxon>Bacillota</taxon>
        <taxon>Bacilli</taxon>
        <taxon>Bacillales</taxon>
        <taxon>Paenibacillaceae</taxon>
        <taxon>Paenibacillus</taxon>
    </lineage>
</organism>
<protein>
    <submittedName>
        <fullName evidence="1">Uncharacterized protein</fullName>
    </submittedName>
</protein>
<dbReference type="Proteomes" id="UP000650466">
    <property type="component" value="Unassembled WGS sequence"/>
</dbReference>
<proteinExistence type="predicted"/>
<keyword evidence="2" id="KW-1185">Reference proteome</keyword>
<dbReference type="AlphaFoldDB" id="A0A926KTL3"/>
<reference evidence="1" key="1">
    <citation type="submission" date="2020-09" db="EMBL/GenBank/DDBJ databases">
        <title>Draft Genome Sequence of Paenibacillus sp. WST5.</title>
        <authorList>
            <person name="Bao Z."/>
        </authorList>
    </citation>
    <scope>NUCLEOTIDE SEQUENCE</scope>
    <source>
        <strain evidence="1">WST5</strain>
    </source>
</reference>